<comment type="similarity">
    <text evidence="2">Belongs to the SsgA family.</text>
</comment>
<keyword evidence="8" id="KW-1185">Reference proteome</keyword>
<evidence type="ECO:0000256" key="6">
    <source>
        <dbReference type="ARBA" id="ARBA00023306"/>
    </source>
</evidence>
<sequence length="140" mass="14815">MSQQPVVADVARDVMLECLDESGNSHRIETVLGYHRPDPFAVSMTFLAADEPLTWTFGRDLLLAGLHEPAGAGDVHVAPAVAHDGRAVVHVTLSSPDGELLLAADAHQVSDFLDDTLALVPSGLESVNLDVDDLIAQLLG</sequence>
<dbReference type="AlphaFoldDB" id="A0A2R7YW31"/>
<keyword evidence="5" id="KW-0717">Septation</keyword>
<dbReference type="InterPro" id="IPR038658">
    <property type="entry name" value="SsgB_sf"/>
</dbReference>
<comment type="caution">
    <text evidence="7">The sequence shown here is derived from an EMBL/GenBank/DDBJ whole genome shotgun (WGS) entry which is preliminary data.</text>
</comment>
<dbReference type="OrthoDB" id="3853096at2"/>
<proteinExistence type="inferred from homology"/>
<reference evidence="7 8" key="1">
    <citation type="submission" date="2018-03" db="EMBL/GenBank/DDBJ databases">
        <authorList>
            <person name="Keele B.F."/>
        </authorList>
    </citation>
    <scope>NUCLEOTIDE SEQUENCE [LARGE SCALE GENOMIC DNA]</scope>
    <source>
        <strain evidence="7 8">IB-3</strain>
    </source>
</reference>
<dbReference type="GO" id="GO:0030435">
    <property type="term" value="P:sporulation resulting in formation of a cellular spore"/>
    <property type="evidence" value="ECO:0007669"/>
    <property type="project" value="UniProtKB-KW"/>
</dbReference>
<name>A0A2R7YW31_9ACTN</name>
<dbReference type="GO" id="GO:0030428">
    <property type="term" value="C:cell septum"/>
    <property type="evidence" value="ECO:0007669"/>
    <property type="project" value="UniProtKB-SubCell"/>
</dbReference>
<dbReference type="Pfam" id="PF04686">
    <property type="entry name" value="SsgA"/>
    <property type="match status" value="1"/>
</dbReference>
<comment type="subcellular location">
    <subcellularLocation>
        <location evidence="1">Cell septum</location>
    </subcellularLocation>
</comment>
<keyword evidence="3 7" id="KW-0132">Cell division</keyword>
<evidence type="ECO:0000256" key="4">
    <source>
        <dbReference type="ARBA" id="ARBA00022969"/>
    </source>
</evidence>
<dbReference type="GO" id="GO:0000917">
    <property type="term" value="P:division septum assembly"/>
    <property type="evidence" value="ECO:0007669"/>
    <property type="project" value="UniProtKB-KW"/>
</dbReference>
<evidence type="ECO:0000256" key="5">
    <source>
        <dbReference type="ARBA" id="ARBA00023210"/>
    </source>
</evidence>
<evidence type="ECO:0000313" key="7">
    <source>
        <dbReference type="EMBL" id="PUA80524.1"/>
    </source>
</evidence>
<keyword evidence="6" id="KW-0131">Cell cycle</keyword>
<dbReference type="EMBL" id="PYXZ01000005">
    <property type="protein sequence ID" value="PUA80524.1"/>
    <property type="molecule type" value="Genomic_DNA"/>
</dbReference>
<evidence type="ECO:0000256" key="3">
    <source>
        <dbReference type="ARBA" id="ARBA00022618"/>
    </source>
</evidence>
<dbReference type="RefSeq" id="WP_108344718.1">
    <property type="nucleotide sequence ID" value="NZ_PYXZ01000005.1"/>
</dbReference>
<gene>
    <name evidence="7" type="ORF">C7S10_12190</name>
</gene>
<dbReference type="InterPro" id="IPR006776">
    <property type="entry name" value="SsgB"/>
</dbReference>
<evidence type="ECO:0000256" key="2">
    <source>
        <dbReference type="ARBA" id="ARBA00009323"/>
    </source>
</evidence>
<dbReference type="Gene3D" id="2.30.31.20">
    <property type="entry name" value="Sporulation-specific cell division protein SsgB"/>
    <property type="match status" value="1"/>
</dbReference>
<evidence type="ECO:0000313" key="8">
    <source>
        <dbReference type="Proteomes" id="UP000244867"/>
    </source>
</evidence>
<keyword evidence="4" id="KW-0749">Sporulation</keyword>
<evidence type="ECO:0000256" key="1">
    <source>
        <dbReference type="ARBA" id="ARBA00004431"/>
    </source>
</evidence>
<organism evidence="7 8">
    <name type="scientific">Nocardioides currus</name>
    <dbReference type="NCBI Taxonomy" id="2133958"/>
    <lineage>
        <taxon>Bacteria</taxon>
        <taxon>Bacillati</taxon>
        <taxon>Actinomycetota</taxon>
        <taxon>Actinomycetes</taxon>
        <taxon>Propionibacteriales</taxon>
        <taxon>Nocardioidaceae</taxon>
        <taxon>Nocardioides</taxon>
    </lineage>
</organism>
<protein>
    <submittedName>
        <fullName evidence="7">SsgA family sporulation/cell division regulator</fullName>
    </submittedName>
</protein>
<accession>A0A2R7YW31</accession>
<dbReference type="Proteomes" id="UP000244867">
    <property type="component" value="Unassembled WGS sequence"/>
</dbReference>